<dbReference type="InterPro" id="IPR003439">
    <property type="entry name" value="ABC_transporter-like_ATP-bd"/>
</dbReference>
<dbReference type="Pfam" id="PF00005">
    <property type="entry name" value="ABC_tran"/>
    <property type="match status" value="1"/>
</dbReference>
<dbReference type="SUPFAM" id="SSF52540">
    <property type="entry name" value="P-loop containing nucleoside triphosphate hydrolases"/>
    <property type="match status" value="1"/>
</dbReference>
<dbReference type="EMBL" id="PKKO01000001">
    <property type="protein sequence ID" value="PKY73092.1"/>
    <property type="molecule type" value="Genomic_DNA"/>
</dbReference>
<feature type="domain" description="ABC transmembrane type-1" evidence="9">
    <location>
        <begin position="9"/>
        <end position="286"/>
    </location>
</feature>
<evidence type="ECO:0000256" key="3">
    <source>
        <dbReference type="ARBA" id="ARBA00022741"/>
    </source>
</evidence>
<dbReference type="SMART" id="SM00382">
    <property type="entry name" value="AAA"/>
    <property type="match status" value="1"/>
</dbReference>
<dbReference type="PROSITE" id="PS00211">
    <property type="entry name" value="ABC_TRANSPORTER_1"/>
    <property type="match status" value="1"/>
</dbReference>
<evidence type="ECO:0000256" key="2">
    <source>
        <dbReference type="ARBA" id="ARBA00022692"/>
    </source>
</evidence>
<feature type="transmembrane region" description="Helical" evidence="7">
    <location>
        <begin position="48"/>
        <end position="65"/>
    </location>
</feature>
<evidence type="ECO:0000313" key="10">
    <source>
        <dbReference type="EMBL" id="PKY73092.1"/>
    </source>
</evidence>
<dbReference type="InterPro" id="IPR039421">
    <property type="entry name" value="Type_1_exporter"/>
</dbReference>
<dbReference type="SUPFAM" id="SSF90123">
    <property type="entry name" value="ABC transporter transmembrane region"/>
    <property type="match status" value="1"/>
</dbReference>
<dbReference type="InterPro" id="IPR011527">
    <property type="entry name" value="ABC1_TM_dom"/>
</dbReference>
<dbReference type="GO" id="GO:0016887">
    <property type="term" value="F:ATP hydrolysis activity"/>
    <property type="evidence" value="ECO:0007669"/>
    <property type="project" value="InterPro"/>
</dbReference>
<evidence type="ECO:0000256" key="7">
    <source>
        <dbReference type="SAM" id="Phobius"/>
    </source>
</evidence>
<dbReference type="PROSITE" id="PS50929">
    <property type="entry name" value="ABC_TM1F"/>
    <property type="match status" value="1"/>
</dbReference>
<evidence type="ECO:0000256" key="1">
    <source>
        <dbReference type="ARBA" id="ARBA00004651"/>
    </source>
</evidence>
<keyword evidence="4" id="KW-0067">ATP-binding</keyword>
<dbReference type="PANTHER" id="PTHR24221:SF654">
    <property type="entry name" value="ATP-BINDING CASSETTE SUB-FAMILY B MEMBER 6"/>
    <property type="match status" value="1"/>
</dbReference>
<dbReference type="Pfam" id="PF00664">
    <property type="entry name" value="ABC_membrane"/>
    <property type="match status" value="1"/>
</dbReference>
<name>A0A2I1IPN5_9ACTO</name>
<dbReference type="GeneID" id="35866073"/>
<keyword evidence="6 7" id="KW-0472">Membrane</keyword>
<evidence type="ECO:0000259" key="8">
    <source>
        <dbReference type="PROSITE" id="PS50893"/>
    </source>
</evidence>
<dbReference type="InterPro" id="IPR027417">
    <property type="entry name" value="P-loop_NTPase"/>
</dbReference>
<evidence type="ECO:0000256" key="5">
    <source>
        <dbReference type="ARBA" id="ARBA00022989"/>
    </source>
</evidence>
<keyword evidence="11" id="KW-1185">Reference proteome</keyword>
<proteinExistence type="predicted"/>
<dbReference type="GO" id="GO:0140359">
    <property type="term" value="F:ABC-type transporter activity"/>
    <property type="evidence" value="ECO:0007669"/>
    <property type="project" value="InterPro"/>
</dbReference>
<dbReference type="InterPro" id="IPR003593">
    <property type="entry name" value="AAA+_ATPase"/>
</dbReference>
<dbReference type="RefSeq" id="WP_024330824.1">
    <property type="nucleotide sequence ID" value="NZ_JASOXK010000001.1"/>
</dbReference>
<keyword evidence="3" id="KW-0547">Nucleotide-binding</keyword>
<dbReference type="Proteomes" id="UP000235122">
    <property type="component" value="Unassembled WGS sequence"/>
</dbReference>
<dbReference type="GO" id="GO:0005524">
    <property type="term" value="F:ATP binding"/>
    <property type="evidence" value="ECO:0007669"/>
    <property type="project" value="UniProtKB-KW"/>
</dbReference>
<evidence type="ECO:0000313" key="11">
    <source>
        <dbReference type="Proteomes" id="UP000235122"/>
    </source>
</evidence>
<feature type="domain" description="ABC transporter" evidence="8">
    <location>
        <begin position="317"/>
        <end position="517"/>
    </location>
</feature>
<dbReference type="GO" id="GO:0005886">
    <property type="term" value="C:plasma membrane"/>
    <property type="evidence" value="ECO:0007669"/>
    <property type="project" value="UniProtKB-SubCell"/>
</dbReference>
<sequence length="518" mass="55410">MQKTFTANLAANVVAAVLVPLLLADAALAASPFLQSLLAGEHTGLKQIWLSLVLVAGAAACDFAAKVGTGRAAGCQEGQLRRSLLHKLFSASPLKAPQAGRFTAIATGIVERVSASRTWVVPELFAILYAPFCVSAVWLLWGLWRSALVLAGTSAVALFAVQFFLKRIRKSAMKNRKAEQRLSASYLEALNALASVSYIRGQKYLSKRVRGSASRQKNKTMALLAVNQSVLLVIHLLAFSVSFAATALVLSYEAPYTGRAVAACLSLVIALRPVDRAGLYFVSVMGGRGSEKALAGFSKRLEQFPIEEVSNSSGAAIDLVDVTVGYKQQEPVLRDFNLRIEKGEHVAVIGPTGAGKTTLVNLLLGFVKADKGRVAIDEVDSTTSFPALSSIAYVPQNPYLLGATLRECLGNAEEETMWQALEKAQIGSWVRASGGLDIKIVEGGKNLSGGQRARIAIARALLTGKQILLLDEPTAAVDEDSQRKILRVINQLTGERTIVHVAHRPEAIASAQRVVTLK</sequence>
<dbReference type="STRING" id="33007.HMPREF3198_00702"/>
<dbReference type="InterPro" id="IPR036640">
    <property type="entry name" value="ABC1_TM_sf"/>
</dbReference>
<comment type="caution">
    <text evidence="10">The sequence shown here is derived from an EMBL/GenBank/DDBJ whole genome shotgun (WGS) entry which is preliminary data.</text>
</comment>
<evidence type="ECO:0000259" key="9">
    <source>
        <dbReference type="PROSITE" id="PS50929"/>
    </source>
</evidence>
<dbReference type="Gene3D" id="1.20.1560.10">
    <property type="entry name" value="ABC transporter type 1, transmembrane domain"/>
    <property type="match status" value="1"/>
</dbReference>
<dbReference type="Gene3D" id="3.40.50.300">
    <property type="entry name" value="P-loop containing nucleotide triphosphate hydrolases"/>
    <property type="match status" value="1"/>
</dbReference>
<evidence type="ECO:0000256" key="4">
    <source>
        <dbReference type="ARBA" id="ARBA00022840"/>
    </source>
</evidence>
<feature type="transmembrane region" description="Helical" evidence="7">
    <location>
        <begin position="147"/>
        <end position="165"/>
    </location>
</feature>
<organism evidence="10 11">
    <name type="scientific">Winkia neuii</name>
    <dbReference type="NCBI Taxonomy" id="33007"/>
    <lineage>
        <taxon>Bacteria</taxon>
        <taxon>Bacillati</taxon>
        <taxon>Actinomycetota</taxon>
        <taxon>Actinomycetes</taxon>
        <taxon>Actinomycetales</taxon>
        <taxon>Actinomycetaceae</taxon>
        <taxon>Winkia</taxon>
    </lineage>
</organism>
<comment type="subcellular location">
    <subcellularLocation>
        <location evidence="1">Cell membrane</location>
        <topology evidence="1">Multi-pass membrane protein</topology>
    </subcellularLocation>
</comment>
<keyword evidence="2 7" id="KW-0812">Transmembrane</keyword>
<dbReference type="PANTHER" id="PTHR24221">
    <property type="entry name" value="ATP-BINDING CASSETTE SUB-FAMILY B"/>
    <property type="match status" value="1"/>
</dbReference>
<dbReference type="InterPro" id="IPR017871">
    <property type="entry name" value="ABC_transporter-like_CS"/>
</dbReference>
<evidence type="ECO:0008006" key="12">
    <source>
        <dbReference type="Google" id="ProtNLM"/>
    </source>
</evidence>
<reference evidence="10 11" key="1">
    <citation type="submission" date="2017-12" db="EMBL/GenBank/DDBJ databases">
        <title>Phylogenetic diversity of female urinary microbiome.</title>
        <authorList>
            <person name="Thomas-White K."/>
            <person name="Wolfe A.J."/>
        </authorList>
    </citation>
    <scope>NUCLEOTIDE SEQUENCE [LARGE SCALE GENOMIC DNA]</scope>
    <source>
        <strain evidence="10 11">UMB0402</strain>
    </source>
</reference>
<protein>
    <recommendedName>
        <fullName evidence="12">ABC transporter ATP-binding protein</fullName>
    </recommendedName>
</protein>
<keyword evidence="5 7" id="KW-1133">Transmembrane helix</keyword>
<accession>A0A2I1IPN5</accession>
<evidence type="ECO:0000256" key="6">
    <source>
        <dbReference type="ARBA" id="ARBA00023136"/>
    </source>
</evidence>
<feature type="transmembrane region" description="Helical" evidence="7">
    <location>
        <begin position="222"/>
        <end position="250"/>
    </location>
</feature>
<dbReference type="CDD" id="cd03228">
    <property type="entry name" value="ABCC_MRP_Like"/>
    <property type="match status" value="1"/>
</dbReference>
<dbReference type="PROSITE" id="PS50893">
    <property type="entry name" value="ABC_TRANSPORTER_2"/>
    <property type="match status" value="1"/>
</dbReference>
<dbReference type="AlphaFoldDB" id="A0A2I1IPN5"/>
<gene>
    <name evidence="10" type="ORF">CYJ19_00415</name>
</gene>
<feature type="transmembrane region" description="Helical" evidence="7">
    <location>
        <begin position="119"/>
        <end position="141"/>
    </location>
</feature>